<keyword evidence="2" id="KW-1185">Reference proteome</keyword>
<dbReference type="EMBL" id="CM046117">
    <property type="protein sequence ID" value="KAI8436600.1"/>
    <property type="molecule type" value="Genomic_DNA"/>
</dbReference>
<gene>
    <name evidence="1" type="ORF">MSG28_010121</name>
</gene>
<organism evidence="1 2">
    <name type="scientific">Choristoneura fumiferana</name>
    <name type="common">Spruce budworm moth</name>
    <name type="synonym">Archips fumiferana</name>
    <dbReference type="NCBI Taxonomy" id="7141"/>
    <lineage>
        <taxon>Eukaryota</taxon>
        <taxon>Metazoa</taxon>
        <taxon>Ecdysozoa</taxon>
        <taxon>Arthropoda</taxon>
        <taxon>Hexapoda</taxon>
        <taxon>Insecta</taxon>
        <taxon>Pterygota</taxon>
        <taxon>Neoptera</taxon>
        <taxon>Endopterygota</taxon>
        <taxon>Lepidoptera</taxon>
        <taxon>Glossata</taxon>
        <taxon>Ditrysia</taxon>
        <taxon>Tortricoidea</taxon>
        <taxon>Tortricidae</taxon>
        <taxon>Tortricinae</taxon>
        <taxon>Choristoneura</taxon>
    </lineage>
</organism>
<accession>A0ACC0KJV5</accession>
<evidence type="ECO:0000313" key="1">
    <source>
        <dbReference type="EMBL" id="KAI8436600.1"/>
    </source>
</evidence>
<dbReference type="Proteomes" id="UP001064048">
    <property type="component" value="Chromosome 17"/>
</dbReference>
<reference evidence="1 2" key="1">
    <citation type="journal article" date="2022" name="Genome Biol. Evol.">
        <title>The Spruce Budworm Genome: Reconstructing the Evolutionary History of Antifreeze Proteins.</title>
        <authorList>
            <person name="Beliveau C."/>
            <person name="Gagne P."/>
            <person name="Picq S."/>
            <person name="Vernygora O."/>
            <person name="Keeling C.I."/>
            <person name="Pinkney K."/>
            <person name="Doucet D."/>
            <person name="Wen F."/>
            <person name="Johnston J.S."/>
            <person name="Maaroufi H."/>
            <person name="Boyle B."/>
            <person name="Laroche J."/>
            <person name="Dewar K."/>
            <person name="Juretic N."/>
            <person name="Blackburn G."/>
            <person name="Nisole A."/>
            <person name="Brunet B."/>
            <person name="Brandao M."/>
            <person name="Lumley L."/>
            <person name="Duan J."/>
            <person name="Quan G."/>
            <person name="Lucarotti C.J."/>
            <person name="Roe A.D."/>
            <person name="Sperling F.A.H."/>
            <person name="Levesque R.C."/>
            <person name="Cusson M."/>
        </authorList>
    </citation>
    <scope>NUCLEOTIDE SEQUENCE [LARGE SCALE GENOMIC DNA]</scope>
    <source>
        <strain evidence="1">Glfc:IPQL:Cfum</strain>
    </source>
</reference>
<proteinExistence type="predicted"/>
<sequence>MWDCAKKFLIGFCSESSIHGVKYLVKDKNTVSRCYWCLMLMLSVYCCAQFTLMLSSRFLDIPIRMTIKNKQALTEELLLPAITFCTEIPSTNEWYEKFLDNITLPHGYSRDSVLDAMRYAISDMSPRFQMYPKQLNTTLLTMVDHVLQFNNIQPRDFMSQVSVPCDVLLSRCQLRGQVLPCGDIFTRVRGQCCRFIDNDEDFRSSGQVSGNNLKVVTTFDHGFAYFMVHKADSEPMIDQSFYLMGNGYYVMFYIDPTQILKSEEVHEIEEENGECVHPDELSLRYFEEYNFFNCAAELAINTSLALCDCVPTYYPVPDEITCNFTNMNCIQKYNGNLGGVFGLFLGYSMITLAEIIFYLWRSIEYAYETSNGIAASAQGDIKDFNSDHASQSVAGQFRYTSPDGTPVEVSYVADENGFQPKGDHLPVAPQIPPQIARALEWIAAHPAPAENVAARVVQVAAPTYNKPAHLRSASLRSAQQRQLRSAASALLDCLRCSLDCLRSIRCLRSTPLPPLHSVASLPPLRCLRSIVSAPLHCLRSVPPASAPPASAPLSSVSSTPLPPLYFTASAQSDVGIDSYQQSFETSNGIQHQESGQLKNPGRDEEALNVQGSTQYNSPEGTPIRLDFTADENGYHPVVCHGINFVISQCKVLSEVHADILFPKNKQVLADHYLELAHPEGLGVLAAPGSDNAPGELGKPVVLPKNITEETKAAVAEGWKKNAFNQYVSDLISIRRKLPDPRDEWCKQPGRYLEDLPQTSVVICFHNEAWSVLLRTVHSVLDKSPAHLIKEIILVDDFSDMRWLEPLLDRIARNKTTVVCPVIDVIDDNTLEYHYRDSSSVNVGGFDWNLQFNWHPVPARERARHQHTAEPVWSPTMAGGLFAIDKDFFERLGTYDSGFDIWGGENLELSFKSWMCGGTLEIVPCSHVGHIFRKRSPYKWRTGVNVLKKNSVRLAEVWLDDYAKYYYQRVGNDKGDFGDISSRVALREKLGCKSFEWYLKNIYPELFIPGESVAHGEIANRGTDMCIDSAAGPEDMKKAVNVWPCHGEYGNQYWMYSKGGEIRRDETCLDFSGHDVVLYPCHGAKGNQLWLYDPNTKLLKHGSSEKCMAISKNKDKITMETCNEEETRQMWSMENFHADRLNPELIADVSLYVWAGRKCAGGGGGGRGGMRARLMAVLTEQLADAVSTIGRYHSALVVCTDRVNVISERLVELERVVVTRCPSCSAVAQSPPVCKAAGLGRAERDDSARSSGDQRGYTEPPLDAAQGSVGMPDYNIGHRESDEGRQANDPNDSAEEEWVRVGAKKRQKRQTSLRGTAGPSVTTLRAVEHRKYIHLWNMVSGADEIREYMRSLCSEGTCTVEELKSRVHLKSRLQLYVDALPKVRLIRTSRREGLIRARLLGVKEAVSPVVVFLDSHCECAEDSTFEYIAQDIHDIQIGGFTWSLQFKWIDQKKSARRFKNIYHTMTPTISGGLFAISKKFFEEIGYYDDGFEIWGGDNLEISFKVWMCGGSLEIVPCSHVGHVFRRRFPYKVHKEEIQKNLVRLAEVWMDDYAKYFYERINYRKSDFGDISARKEMRKKLRCKSFQWYLKNIYPEMQLPDDQVARGQIMSRSELCLDAPNRIKMGPAGGVKIVKCHFQGGNQYWVYSIDGELRRDDMCLDYIFHTVTILPCKRSASQIWLYDLMGIPENAVSSSKPAKKEGTSST</sequence>
<name>A0ACC0KJV5_CHOFU</name>
<protein>
    <submittedName>
        <fullName evidence="1">Uncharacterized protein</fullName>
    </submittedName>
</protein>
<evidence type="ECO:0000313" key="2">
    <source>
        <dbReference type="Proteomes" id="UP001064048"/>
    </source>
</evidence>
<comment type="caution">
    <text evidence="1">The sequence shown here is derived from an EMBL/GenBank/DDBJ whole genome shotgun (WGS) entry which is preliminary data.</text>
</comment>